<evidence type="ECO:0000313" key="2">
    <source>
        <dbReference type="EMBL" id="TPX43692.1"/>
    </source>
</evidence>
<dbReference type="Proteomes" id="UP000320475">
    <property type="component" value="Unassembled WGS sequence"/>
</dbReference>
<evidence type="ECO:0000256" key="1">
    <source>
        <dbReference type="SAM" id="MobiDB-lite"/>
    </source>
</evidence>
<proteinExistence type="predicted"/>
<protein>
    <submittedName>
        <fullName evidence="2">Uncharacterized protein</fullName>
    </submittedName>
</protein>
<dbReference type="EMBL" id="QEAM01000212">
    <property type="protein sequence ID" value="TPX43692.1"/>
    <property type="molecule type" value="Genomic_DNA"/>
</dbReference>
<gene>
    <name evidence="2" type="ORF">SeLEV6574_g04915</name>
</gene>
<evidence type="ECO:0000313" key="3">
    <source>
        <dbReference type="Proteomes" id="UP000320475"/>
    </source>
</evidence>
<dbReference type="AlphaFoldDB" id="A0A507CWS9"/>
<accession>A0A507CWS9</accession>
<comment type="caution">
    <text evidence="2">The sequence shown here is derived from an EMBL/GenBank/DDBJ whole genome shotgun (WGS) entry which is preliminary data.</text>
</comment>
<sequence>MPLQTLLHVQRERRGNAPPSATSRSSCDTAREYPDSTATTLNIGFHLNALCSEITVGQVQQLPPMQSIANENAPPSLGNPG</sequence>
<organism evidence="2 3">
    <name type="scientific">Synchytrium endobioticum</name>
    <dbReference type="NCBI Taxonomy" id="286115"/>
    <lineage>
        <taxon>Eukaryota</taxon>
        <taxon>Fungi</taxon>
        <taxon>Fungi incertae sedis</taxon>
        <taxon>Chytridiomycota</taxon>
        <taxon>Chytridiomycota incertae sedis</taxon>
        <taxon>Chytridiomycetes</taxon>
        <taxon>Synchytriales</taxon>
        <taxon>Synchytriaceae</taxon>
        <taxon>Synchytrium</taxon>
    </lineage>
</organism>
<feature type="region of interest" description="Disordered" evidence="1">
    <location>
        <begin position="1"/>
        <end position="32"/>
    </location>
</feature>
<name>A0A507CWS9_9FUNG</name>
<reference evidence="2 3" key="1">
    <citation type="journal article" date="2019" name="Sci. Rep.">
        <title>Comparative genomics of chytrid fungi reveal insights into the obligate biotrophic and pathogenic lifestyle of Synchytrium endobioticum.</title>
        <authorList>
            <person name="van de Vossenberg B.T.L.H."/>
            <person name="Warris S."/>
            <person name="Nguyen H.D.T."/>
            <person name="van Gent-Pelzer M.P.E."/>
            <person name="Joly D.L."/>
            <person name="van de Geest H.C."/>
            <person name="Bonants P.J.M."/>
            <person name="Smith D.S."/>
            <person name="Levesque C.A."/>
            <person name="van der Lee T.A.J."/>
        </authorList>
    </citation>
    <scope>NUCLEOTIDE SEQUENCE [LARGE SCALE GENOMIC DNA]</scope>
    <source>
        <strain evidence="2 3">LEV6574</strain>
    </source>
</reference>
<feature type="compositionally biased region" description="Polar residues" evidence="1">
    <location>
        <begin position="19"/>
        <end position="28"/>
    </location>
</feature>